<dbReference type="GeneID" id="66536992"/>
<feature type="transmembrane region" description="Helical" evidence="5">
    <location>
        <begin position="7"/>
        <end position="25"/>
    </location>
</feature>
<sequence>MKNVNKVLYIVFALFLGHFGVHKFYAGKTGVGVLFLIFCWTGIPGVIGIIQGILAIFKSADSEGNISV</sequence>
<feature type="transmembrane region" description="Helical" evidence="5">
    <location>
        <begin position="31"/>
        <end position="57"/>
    </location>
</feature>
<dbReference type="KEGG" id="bths:CNY62_07925"/>
<evidence type="ECO:0000313" key="8">
    <source>
        <dbReference type="EMBL" id="SPP25499.1"/>
    </source>
</evidence>
<reference evidence="10" key="2">
    <citation type="submission" date="2018-04" db="EMBL/GenBank/DDBJ databases">
        <authorList>
            <person name="Illikoud N."/>
        </authorList>
    </citation>
    <scope>NUCLEOTIDE SEQUENCE [LARGE SCALE GENOMIC DNA]</scope>
</reference>
<evidence type="ECO:0000256" key="3">
    <source>
        <dbReference type="ARBA" id="ARBA00022989"/>
    </source>
</evidence>
<dbReference type="AlphaFoldDB" id="A0A1D2KS84"/>
<dbReference type="EMBL" id="CP023483">
    <property type="protein sequence ID" value="ATF26310.1"/>
    <property type="molecule type" value="Genomic_DNA"/>
</dbReference>
<evidence type="ECO:0000313" key="7">
    <source>
        <dbReference type="EMBL" id="ATF26310.1"/>
    </source>
</evidence>
<evidence type="ECO:0000256" key="2">
    <source>
        <dbReference type="ARBA" id="ARBA00022692"/>
    </source>
</evidence>
<dbReference type="Pfam" id="PF05154">
    <property type="entry name" value="TM2"/>
    <property type="match status" value="1"/>
</dbReference>
<dbReference type="GO" id="GO:0016020">
    <property type="term" value="C:membrane"/>
    <property type="evidence" value="ECO:0007669"/>
    <property type="project" value="UniProtKB-SubCell"/>
</dbReference>
<dbReference type="OrthoDB" id="9816361at2"/>
<evidence type="ECO:0000313" key="9">
    <source>
        <dbReference type="Proteomes" id="UP000243591"/>
    </source>
</evidence>
<accession>A0A1D2KS84</accession>
<dbReference type="Proteomes" id="UP000270190">
    <property type="component" value="Unassembled WGS sequence"/>
</dbReference>
<keyword evidence="3 5" id="KW-1133">Transmembrane helix</keyword>
<evidence type="ECO:0000256" key="1">
    <source>
        <dbReference type="ARBA" id="ARBA00004141"/>
    </source>
</evidence>
<evidence type="ECO:0000259" key="6">
    <source>
        <dbReference type="Pfam" id="PF05154"/>
    </source>
</evidence>
<name>A0A1D2KS84_BROTH</name>
<gene>
    <name evidence="8" type="ORF">BTBSAS_10015</name>
    <name evidence="7" type="ORF">CNY62_07925</name>
</gene>
<protein>
    <submittedName>
        <fullName evidence="7">NINE protein</fullName>
    </submittedName>
</protein>
<dbReference type="RefSeq" id="WP_036027357.1">
    <property type="nucleotide sequence ID" value="NZ_CBCPHX010000002.1"/>
</dbReference>
<organism evidence="7 9">
    <name type="scientific">Brochothrix thermosphacta</name>
    <name type="common">Microbacterium thermosphactum</name>
    <dbReference type="NCBI Taxonomy" id="2756"/>
    <lineage>
        <taxon>Bacteria</taxon>
        <taxon>Bacillati</taxon>
        <taxon>Bacillota</taxon>
        <taxon>Bacilli</taxon>
        <taxon>Bacillales</taxon>
        <taxon>Listeriaceae</taxon>
        <taxon>Brochothrix</taxon>
    </lineage>
</organism>
<keyword evidence="9" id="KW-1185">Reference proteome</keyword>
<dbReference type="STRING" id="2756.BFR44_09380"/>
<proteinExistence type="predicted"/>
<dbReference type="Proteomes" id="UP000243591">
    <property type="component" value="Chromosome"/>
</dbReference>
<evidence type="ECO:0000256" key="5">
    <source>
        <dbReference type="SAM" id="Phobius"/>
    </source>
</evidence>
<keyword evidence="2 5" id="KW-0812">Transmembrane</keyword>
<dbReference type="InterPro" id="IPR007829">
    <property type="entry name" value="TM2"/>
</dbReference>
<feature type="domain" description="TM2" evidence="6">
    <location>
        <begin position="3"/>
        <end position="53"/>
    </location>
</feature>
<evidence type="ECO:0000313" key="10">
    <source>
        <dbReference type="Proteomes" id="UP000270190"/>
    </source>
</evidence>
<evidence type="ECO:0000256" key="4">
    <source>
        <dbReference type="ARBA" id="ARBA00023136"/>
    </source>
</evidence>
<dbReference type="EMBL" id="OUNC01000001">
    <property type="protein sequence ID" value="SPP25499.1"/>
    <property type="molecule type" value="Genomic_DNA"/>
</dbReference>
<comment type="subcellular location">
    <subcellularLocation>
        <location evidence="1">Membrane</location>
        <topology evidence="1">Multi-pass membrane protein</topology>
    </subcellularLocation>
</comment>
<keyword evidence="4 5" id="KW-0472">Membrane</keyword>
<reference evidence="8" key="3">
    <citation type="submission" date="2018-04" db="EMBL/GenBank/DDBJ databases">
        <authorList>
            <person name="Go L.Y."/>
            <person name="Mitchell J.A."/>
        </authorList>
    </citation>
    <scope>NUCLEOTIDE SEQUENCE</scope>
    <source>
        <strain evidence="8">BSAS1 3</strain>
    </source>
</reference>
<reference evidence="7 9" key="1">
    <citation type="submission" date="2017-09" db="EMBL/GenBank/DDBJ databases">
        <title>Complete Genome Sequences of Two Strains of the Meat Spoilage Bacterium Brochothrix thermosphacta Isolated from Ground Chicken.</title>
        <authorList>
            <person name="Paoli G.C."/>
            <person name="Wijey C."/>
            <person name="Chen C.-Y."/>
            <person name="Nguyen L."/>
            <person name="Yan X."/>
            <person name="Irwin P.L."/>
        </authorList>
    </citation>
    <scope>NUCLEOTIDE SEQUENCE [LARGE SCALE GENOMIC DNA]</scope>
    <source>
        <strain evidence="7 9">BI</strain>
    </source>
</reference>